<accession>A0A2P2R537</accession>
<dbReference type="AlphaFoldDB" id="A0A2P2R537"/>
<proteinExistence type="predicted"/>
<dbReference type="EMBL" id="GGEC01093816">
    <property type="protein sequence ID" value="MBX74300.1"/>
    <property type="molecule type" value="Transcribed_RNA"/>
</dbReference>
<sequence>MVKFLATNHSRFPNQIPTAVFHS</sequence>
<evidence type="ECO:0000313" key="1">
    <source>
        <dbReference type="EMBL" id="MBX74300.1"/>
    </source>
</evidence>
<protein>
    <submittedName>
        <fullName evidence="1">Uncharacterized protein</fullName>
    </submittedName>
</protein>
<reference evidence="1" key="1">
    <citation type="submission" date="2018-02" db="EMBL/GenBank/DDBJ databases">
        <title>Rhizophora mucronata_Transcriptome.</title>
        <authorList>
            <person name="Meera S.P."/>
            <person name="Sreeshan A."/>
            <person name="Augustine A."/>
        </authorList>
    </citation>
    <scope>NUCLEOTIDE SEQUENCE</scope>
    <source>
        <tissue evidence="1">Leaf</tissue>
    </source>
</reference>
<name>A0A2P2R537_RHIMU</name>
<organism evidence="1">
    <name type="scientific">Rhizophora mucronata</name>
    <name type="common">Asiatic mangrove</name>
    <dbReference type="NCBI Taxonomy" id="61149"/>
    <lineage>
        <taxon>Eukaryota</taxon>
        <taxon>Viridiplantae</taxon>
        <taxon>Streptophyta</taxon>
        <taxon>Embryophyta</taxon>
        <taxon>Tracheophyta</taxon>
        <taxon>Spermatophyta</taxon>
        <taxon>Magnoliopsida</taxon>
        <taxon>eudicotyledons</taxon>
        <taxon>Gunneridae</taxon>
        <taxon>Pentapetalae</taxon>
        <taxon>rosids</taxon>
        <taxon>fabids</taxon>
        <taxon>Malpighiales</taxon>
        <taxon>Rhizophoraceae</taxon>
        <taxon>Rhizophora</taxon>
    </lineage>
</organism>